<dbReference type="PROSITE" id="PS51257">
    <property type="entry name" value="PROKAR_LIPOPROTEIN"/>
    <property type="match status" value="1"/>
</dbReference>
<name>A0ABU9LN34_9BACL</name>
<keyword evidence="3" id="KW-1185">Reference proteome</keyword>
<evidence type="ECO:0000256" key="1">
    <source>
        <dbReference type="SAM" id="SignalP"/>
    </source>
</evidence>
<organism evidence="2 3">
    <name type="scientific">Kurthia gibsonii</name>
    <dbReference type="NCBI Taxonomy" id="33946"/>
    <lineage>
        <taxon>Bacteria</taxon>
        <taxon>Bacillati</taxon>
        <taxon>Bacillota</taxon>
        <taxon>Bacilli</taxon>
        <taxon>Bacillales</taxon>
        <taxon>Caryophanaceae</taxon>
        <taxon>Kurthia</taxon>
    </lineage>
</organism>
<evidence type="ECO:0008006" key="4">
    <source>
        <dbReference type="Google" id="ProtNLM"/>
    </source>
</evidence>
<dbReference type="EMBL" id="JBCEWA010000012">
    <property type="protein sequence ID" value="MEL5989388.1"/>
    <property type="molecule type" value="Genomic_DNA"/>
</dbReference>
<accession>A0ABU9LN34</accession>
<dbReference type="RefSeq" id="WP_087682285.1">
    <property type="nucleotide sequence ID" value="NZ_JBBCRB010000001.1"/>
</dbReference>
<sequence length="199" mass="21895">MKKKFLLSTGLCLTLFLAACGDEKAPENTIQDGKTEAQEIEVEAATLGLSDQLAVDLPEITENTLNLRLRSREYIDQQEKLFASVGIKEKVDSTITPQQLTDNVEDYFETVVSFKGDVVSFHEKEEGALPYRFIHLYAEDGQSYLYITYEPIGNIALDDSLQVVGIPLGIHEFANVGGGVTKAIVLFGGAIEKQTSNES</sequence>
<evidence type="ECO:0000313" key="3">
    <source>
        <dbReference type="Proteomes" id="UP001398420"/>
    </source>
</evidence>
<feature type="signal peptide" evidence="1">
    <location>
        <begin position="1"/>
        <end position="21"/>
    </location>
</feature>
<proteinExistence type="predicted"/>
<comment type="caution">
    <text evidence="2">The sequence shown here is derived from an EMBL/GenBank/DDBJ whole genome shotgun (WGS) entry which is preliminary data.</text>
</comment>
<dbReference type="Proteomes" id="UP001398420">
    <property type="component" value="Unassembled WGS sequence"/>
</dbReference>
<evidence type="ECO:0000313" key="2">
    <source>
        <dbReference type="EMBL" id="MEL5989388.1"/>
    </source>
</evidence>
<reference evidence="2 3" key="1">
    <citation type="submission" date="2024-04" db="EMBL/GenBank/DDBJ databases">
        <authorList>
            <person name="Wu Y.S."/>
            <person name="Zhang L."/>
        </authorList>
    </citation>
    <scope>NUCLEOTIDE SEQUENCE [LARGE SCALE GENOMIC DNA]</scope>
    <source>
        <strain evidence="2 3">KG-01</strain>
    </source>
</reference>
<gene>
    <name evidence="2" type="ORF">AAF454_13325</name>
</gene>
<feature type="chain" id="PRO_5045216124" description="Lipoprotein" evidence="1">
    <location>
        <begin position="22"/>
        <end position="199"/>
    </location>
</feature>
<keyword evidence="1" id="KW-0732">Signal</keyword>
<protein>
    <recommendedName>
        <fullName evidence="4">Lipoprotein</fullName>
    </recommendedName>
</protein>